<dbReference type="PANTHER" id="PTHR32176:SF92">
    <property type="entry name" value="XYLOSE ISOMERASE"/>
    <property type="match status" value="1"/>
</dbReference>
<accession>A0A9N9D7E5</accession>
<name>A0A9N9D7E5_9GLOM</name>
<sequence length="240" mass="27342">LKPRFSASELLNIYKDESKKLFTKRSWTLFNVSDQYTDDGRFTMFKKYFEDTKLSHSLTELIIPAANETCPAMSHLFTRYDACENSEDDNTLVDTLMATTAAPTFFPPYNIWNKKGTFLDGGIHLNNPALTAYGEAIRYKVPNEKISVLSLEGNTDREMYNILGNRYQRWQIFFEEPIGLDNHESIAHLLELGCQYIEELDYSDENPGFKSEYSSSSNCGADNPAAMIPPVDVPTIILNK</sequence>
<dbReference type="Proteomes" id="UP000789396">
    <property type="component" value="Unassembled WGS sequence"/>
</dbReference>
<reference evidence="4" key="1">
    <citation type="submission" date="2021-06" db="EMBL/GenBank/DDBJ databases">
        <authorList>
            <person name="Kallberg Y."/>
            <person name="Tangrot J."/>
            <person name="Rosling A."/>
        </authorList>
    </citation>
    <scope>NUCLEOTIDE SEQUENCE</scope>
    <source>
        <strain evidence="4">IN212</strain>
    </source>
</reference>
<comment type="caution">
    <text evidence="4">The sequence shown here is derived from an EMBL/GenBank/DDBJ whole genome shotgun (WGS) entry which is preliminary data.</text>
</comment>
<comment type="similarity">
    <text evidence="1">Belongs to the patatin family.</text>
</comment>
<evidence type="ECO:0000259" key="3">
    <source>
        <dbReference type="Pfam" id="PF01734"/>
    </source>
</evidence>
<evidence type="ECO:0000256" key="2">
    <source>
        <dbReference type="ARBA" id="ARBA00023098"/>
    </source>
</evidence>
<feature type="domain" description="PNPLA" evidence="3">
    <location>
        <begin position="10"/>
        <end position="132"/>
    </location>
</feature>
<dbReference type="Pfam" id="PF01734">
    <property type="entry name" value="Patatin"/>
    <property type="match status" value="1"/>
</dbReference>
<dbReference type="InterPro" id="IPR002641">
    <property type="entry name" value="PNPLA_dom"/>
</dbReference>
<proteinExistence type="inferred from homology"/>
<evidence type="ECO:0000313" key="5">
    <source>
        <dbReference type="Proteomes" id="UP000789396"/>
    </source>
</evidence>
<keyword evidence="2" id="KW-0443">Lipid metabolism</keyword>
<dbReference type="PANTHER" id="PTHR32176">
    <property type="entry name" value="XYLOSE ISOMERASE"/>
    <property type="match status" value="1"/>
</dbReference>
<organism evidence="4 5">
    <name type="scientific">Racocetra fulgida</name>
    <dbReference type="NCBI Taxonomy" id="60492"/>
    <lineage>
        <taxon>Eukaryota</taxon>
        <taxon>Fungi</taxon>
        <taxon>Fungi incertae sedis</taxon>
        <taxon>Mucoromycota</taxon>
        <taxon>Glomeromycotina</taxon>
        <taxon>Glomeromycetes</taxon>
        <taxon>Diversisporales</taxon>
        <taxon>Gigasporaceae</taxon>
        <taxon>Racocetra</taxon>
    </lineage>
</organism>
<dbReference type="GO" id="GO:0004620">
    <property type="term" value="F:phospholipase activity"/>
    <property type="evidence" value="ECO:0007669"/>
    <property type="project" value="TreeGrafter"/>
</dbReference>
<dbReference type="EMBL" id="CAJVPZ010011030">
    <property type="protein sequence ID" value="CAG8625944.1"/>
    <property type="molecule type" value="Genomic_DNA"/>
</dbReference>
<dbReference type="AlphaFoldDB" id="A0A9N9D7E5"/>
<evidence type="ECO:0000256" key="1">
    <source>
        <dbReference type="ARBA" id="ARBA00010240"/>
    </source>
</evidence>
<feature type="non-terminal residue" evidence="4">
    <location>
        <position position="240"/>
    </location>
</feature>
<keyword evidence="5" id="KW-1185">Reference proteome</keyword>
<dbReference type="SUPFAM" id="SSF52151">
    <property type="entry name" value="FabD/lysophospholipase-like"/>
    <property type="match status" value="1"/>
</dbReference>
<gene>
    <name evidence="4" type="ORF">RFULGI_LOCUS7537</name>
</gene>
<evidence type="ECO:0000313" key="4">
    <source>
        <dbReference type="EMBL" id="CAG8625944.1"/>
    </source>
</evidence>
<dbReference type="Gene3D" id="3.40.1090.10">
    <property type="entry name" value="Cytosolic phospholipase A2 catalytic domain"/>
    <property type="match status" value="1"/>
</dbReference>
<dbReference type="InterPro" id="IPR016035">
    <property type="entry name" value="Acyl_Trfase/lysoPLipase"/>
</dbReference>
<dbReference type="GO" id="GO:0046486">
    <property type="term" value="P:glycerolipid metabolic process"/>
    <property type="evidence" value="ECO:0007669"/>
    <property type="project" value="UniProtKB-ARBA"/>
</dbReference>
<protein>
    <submittedName>
        <fullName evidence="4">9903_t:CDS:1</fullName>
    </submittedName>
</protein>
<dbReference type="OrthoDB" id="1658288at2759"/>
<dbReference type="GO" id="GO:0047372">
    <property type="term" value="F:monoacylglycerol lipase activity"/>
    <property type="evidence" value="ECO:0007669"/>
    <property type="project" value="TreeGrafter"/>
</dbReference>